<dbReference type="PANTHER" id="PTHR33048">
    <property type="entry name" value="PTH11-LIKE INTEGRAL MEMBRANE PROTEIN (AFU_ORTHOLOGUE AFUA_5G11245)"/>
    <property type="match status" value="1"/>
</dbReference>
<evidence type="ECO:0000256" key="5">
    <source>
        <dbReference type="ARBA" id="ARBA00038359"/>
    </source>
</evidence>
<dbReference type="EMBL" id="JAPQKO010000005">
    <property type="protein sequence ID" value="KAJ5162210.1"/>
    <property type="molecule type" value="Genomic_DNA"/>
</dbReference>
<feature type="transmembrane region" description="Helical" evidence="7">
    <location>
        <begin position="43"/>
        <end position="64"/>
    </location>
</feature>
<dbReference type="Pfam" id="PF20684">
    <property type="entry name" value="Fung_rhodopsin"/>
    <property type="match status" value="1"/>
</dbReference>
<reference evidence="9" key="1">
    <citation type="submission" date="2022-11" db="EMBL/GenBank/DDBJ databases">
        <authorList>
            <person name="Petersen C."/>
        </authorList>
    </citation>
    <scope>NUCLEOTIDE SEQUENCE</scope>
    <source>
        <strain evidence="9">IBT 21917</strain>
    </source>
</reference>
<dbReference type="GO" id="GO:0016020">
    <property type="term" value="C:membrane"/>
    <property type="evidence" value="ECO:0007669"/>
    <property type="project" value="UniProtKB-SubCell"/>
</dbReference>
<evidence type="ECO:0000313" key="10">
    <source>
        <dbReference type="Proteomes" id="UP001146351"/>
    </source>
</evidence>
<dbReference type="PANTHER" id="PTHR33048:SF47">
    <property type="entry name" value="INTEGRAL MEMBRANE PROTEIN-RELATED"/>
    <property type="match status" value="1"/>
</dbReference>
<organism evidence="9 10">
    <name type="scientific">Penicillium capsulatum</name>
    <dbReference type="NCBI Taxonomy" id="69766"/>
    <lineage>
        <taxon>Eukaryota</taxon>
        <taxon>Fungi</taxon>
        <taxon>Dikarya</taxon>
        <taxon>Ascomycota</taxon>
        <taxon>Pezizomycotina</taxon>
        <taxon>Eurotiomycetes</taxon>
        <taxon>Eurotiomycetidae</taxon>
        <taxon>Eurotiales</taxon>
        <taxon>Aspergillaceae</taxon>
        <taxon>Penicillium</taxon>
    </lineage>
</organism>
<feature type="domain" description="Rhodopsin" evidence="8">
    <location>
        <begin position="27"/>
        <end position="285"/>
    </location>
</feature>
<evidence type="ECO:0000313" key="9">
    <source>
        <dbReference type="EMBL" id="KAJ5162210.1"/>
    </source>
</evidence>
<comment type="similarity">
    <text evidence="5">Belongs to the SAT4 family.</text>
</comment>
<evidence type="ECO:0000256" key="3">
    <source>
        <dbReference type="ARBA" id="ARBA00022989"/>
    </source>
</evidence>
<comment type="caution">
    <text evidence="9">The sequence shown here is derived from an EMBL/GenBank/DDBJ whole genome shotgun (WGS) entry which is preliminary data.</text>
</comment>
<feature type="transmembrane region" description="Helical" evidence="7">
    <location>
        <begin position="12"/>
        <end position="31"/>
    </location>
</feature>
<keyword evidence="4 7" id="KW-0472">Membrane</keyword>
<evidence type="ECO:0000256" key="6">
    <source>
        <dbReference type="SAM" id="MobiDB-lite"/>
    </source>
</evidence>
<feature type="transmembrane region" description="Helical" evidence="7">
    <location>
        <begin position="219"/>
        <end position="240"/>
    </location>
</feature>
<feature type="transmembrane region" description="Helical" evidence="7">
    <location>
        <begin position="139"/>
        <end position="161"/>
    </location>
</feature>
<reference evidence="9" key="2">
    <citation type="journal article" date="2023" name="IMA Fungus">
        <title>Comparative genomic study of the Penicillium genus elucidates a diverse pangenome and 15 lateral gene transfer events.</title>
        <authorList>
            <person name="Petersen C."/>
            <person name="Sorensen T."/>
            <person name="Nielsen M.R."/>
            <person name="Sondergaard T.E."/>
            <person name="Sorensen J.L."/>
            <person name="Fitzpatrick D.A."/>
            <person name="Frisvad J.C."/>
            <person name="Nielsen K.L."/>
        </authorList>
    </citation>
    <scope>NUCLEOTIDE SEQUENCE</scope>
    <source>
        <strain evidence="9">IBT 21917</strain>
    </source>
</reference>
<feature type="region of interest" description="Disordered" evidence="6">
    <location>
        <begin position="355"/>
        <end position="374"/>
    </location>
</feature>
<feature type="region of interest" description="Disordered" evidence="6">
    <location>
        <begin position="387"/>
        <end position="409"/>
    </location>
</feature>
<accession>A0A9W9I497</accession>
<evidence type="ECO:0000256" key="4">
    <source>
        <dbReference type="ARBA" id="ARBA00023136"/>
    </source>
</evidence>
<dbReference type="InterPro" id="IPR052337">
    <property type="entry name" value="SAT4-like"/>
</dbReference>
<dbReference type="Proteomes" id="UP001146351">
    <property type="component" value="Unassembled WGS sequence"/>
</dbReference>
<feature type="transmembrane region" description="Helical" evidence="7">
    <location>
        <begin position="185"/>
        <end position="207"/>
    </location>
</feature>
<dbReference type="InterPro" id="IPR049326">
    <property type="entry name" value="Rhodopsin_dom_fungi"/>
</dbReference>
<feature type="compositionally biased region" description="Basic and acidic residues" evidence="6">
    <location>
        <begin position="387"/>
        <end position="401"/>
    </location>
</feature>
<keyword evidence="2 7" id="KW-0812">Transmembrane</keyword>
<protein>
    <recommendedName>
        <fullName evidence="8">Rhodopsin domain-containing protein</fullName>
    </recommendedName>
</protein>
<gene>
    <name evidence="9" type="ORF">N7492_007602</name>
</gene>
<proteinExistence type="inferred from homology"/>
<dbReference type="OrthoDB" id="5329176at2759"/>
<keyword evidence="3 7" id="KW-1133">Transmembrane helix</keyword>
<dbReference type="AlphaFoldDB" id="A0A9W9I497"/>
<evidence type="ECO:0000259" key="8">
    <source>
        <dbReference type="Pfam" id="PF20684"/>
    </source>
</evidence>
<evidence type="ECO:0000256" key="2">
    <source>
        <dbReference type="ARBA" id="ARBA00022692"/>
    </source>
</evidence>
<evidence type="ECO:0000256" key="7">
    <source>
        <dbReference type="SAM" id="Phobius"/>
    </source>
</evidence>
<name>A0A9W9I497_9EURO</name>
<evidence type="ECO:0000256" key="1">
    <source>
        <dbReference type="ARBA" id="ARBA00004141"/>
    </source>
</evidence>
<keyword evidence="10" id="KW-1185">Reference proteome</keyword>
<sequence length="409" mass="44542">MIDDHHQKTALGVVVAFPILGGIAVLLRLWSRSLSRSALTSDDYLIVAGYVLAVSQSVTSWYYIKTNYVGIHHWDIPVDYDVKQGLIVSLSIHLINLHTHPGQWNFANQLLYNPTLTIVKLSILMFLRRLESRSRVVNILIWASVAIVTALFITVLFVDIFQCHPIAYVYDLSIPNGQCIDQGAFYVSTAALNLFTDLMVLSIPIIITWGLRMPLRRKIAVCIILCLGGVATAIGVWRIIILAQAFLSSTRDPDASYSIGFCSSAVEVNVAVVTACGPSMKAIASKYLPRLLGTSRGETSGYGGTSGSRGKFPPRIFSHKSQVQSQTDDGYEMADPLGGHRVDVGVGTGDAFDMRKYKRGGDSPSISSGSEDGVVGIVKTTDVSVKYDVEGKQDERSHDGKPTSVDSLV</sequence>
<comment type="subcellular location">
    <subcellularLocation>
        <location evidence="1">Membrane</location>
        <topology evidence="1">Multi-pass membrane protein</topology>
    </subcellularLocation>
</comment>